<keyword evidence="6" id="KW-0106">Calcium</keyword>
<comment type="caution">
    <text evidence="9">The sequence shown here is derived from an EMBL/GenBank/DDBJ whole genome shotgun (WGS) entry which is preliminary data.</text>
</comment>
<keyword evidence="4" id="KW-0378">Hydrolase</keyword>
<dbReference type="AlphaFoldDB" id="A0A5N0UIU0"/>
<keyword evidence="7" id="KW-0865">Zymogen</keyword>
<evidence type="ECO:0000256" key="1">
    <source>
        <dbReference type="ARBA" id="ARBA00001913"/>
    </source>
</evidence>
<evidence type="ECO:0000256" key="5">
    <source>
        <dbReference type="ARBA" id="ARBA00022825"/>
    </source>
</evidence>
<dbReference type="CDD" id="cd04056">
    <property type="entry name" value="Peptidases_S53"/>
    <property type="match status" value="1"/>
</dbReference>
<dbReference type="InterPro" id="IPR036852">
    <property type="entry name" value="Peptidase_S8/S53_dom_sf"/>
</dbReference>
<evidence type="ECO:0000256" key="3">
    <source>
        <dbReference type="ARBA" id="ARBA00022723"/>
    </source>
</evidence>
<keyword evidence="5" id="KW-0720">Serine protease</keyword>
<keyword evidence="2" id="KW-0645">Protease</keyword>
<dbReference type="SUPFAM" id="SSF52743">
    <property type="entry name" value="Subtilisin-like"/>
    <property type="match status" value="1"/>
</dbReference>
<dbReference type="GO" id="GO:0046872">
    <property type="term" value="F:metal ion binding"/>
    <property type="evidence" value="ECO:0007669"/>
    <property type="project" value="UniProtKB-KW"/>
</dbReference>
<organism evidence="9 10">
    <name type="scientific">Amycolatopsis acidicola</name>
    <dbReference type="NCBI Taxonomy" id="2596893"/>
    <lineage>
        <taxon>Bacteria</taxon>
        <taxon>Bacillati</taxon>
        <taxon>Actinomycetota</taxon>
        <taxon>Actinomycetes</taxon>
        <taxon>Pseudonocardiales</taxon>
        <taxon>Pseudonocardiaceae</taxon>
        <taxon>Amycolatopsis</taxon>
    </lineage>
</organism>
<dbReference type="PANTHER" id="PTHR14218">
    <property type="entry name" value="PROTEASE S8 TRIPEPTIDYL PEPTIDASE I CLN2"/>
    <property type="match status" value="1"/>
</dbReference>
<protein>
    <submittedName>
        <fullName evidence="9">S8/S53 family peptidase</fullName>
    </submittedName>
</protein>
<dbReference type="PANTHER" id="PTHR14218:SF15">
    <property type="entry name" value="TRIPEPTIDYL-PEPTIDASE 1"/>
    <property type="match status" value="1"/>
</dbReference>
<evidence type="ECO:0000256" key="2">
    <source>
        <dbReference type="ARBA" id="ARBA00022670"/>
    </source>
</evidence>
<sequence>MTRPGYVLLRGSDRAELADAEVLRPVATDERIAATAVLRRRADLPAELVYGPETLTAQALGERHGADPADVDLLRETLTAAGLEVLDAHPGSRRVTFAGPASAMADVFGVELNLVRGDRRIRTGALQLPEALDGVVLAVLGLDDRPQAKPHFQAVEDAKKSYRPTDLAQVYKFPAETDGTGQTIAILELGGGFRPEELDTYFQSLGLQTPEVTAVSVDGGLNSPSGDPNSADGEVLLDIEVAGALAPKARQVVYFAPNTDQGFLDALSTAVHADPAPAAVSISWGAPEDQWTEQARTAFDAALADAAALGVTVTVASGDNGSSDAENDGKPHADFPASSPHALACGGTTLTDSSEVVWNNGSSGGATGGGVSAYFELPDFQRDAGVPQRADGKTGRGVPDVAADADPATGYQILVDGQSLVFGGTSAVAPLWAALLARFAQALGKPLGLVQTTLYGEAKAAFKDITSGDNGAYQAKAGWDPCTGLGAPDGEALLAALRGQ</sequence>
<dbReference type="InterPro" id="IPR030400">
    <property type="entry name" value="Sedolisin_dom"/>
</dbReference>
<gene>
    <name evidence="9" type="ORF">FPZ12_044465</name>
</gene>
<dbReference type="PROSITE" id="PS51695">
    <property type="entry name" value="SEDOLISIN"/>
    <property type="match status" value="1"/>
</dbReference>
<dbReference type="SUPFAM" id="SSF54897">
    <property type="entry name" value="Protease propeptides/inhibitors"/>
    <property type="match status" value="1"/>
</dbReference>
<feature type="domain" description="Peptidase S53" evidence="8">
    <location>
        <begin position="161"/>
        <end position="500"/>
    </location>
</feature>
<dbReference type="Gene3D" id="3.40.50.200">
    <property type="entry name" value="Peptidase S8/S53 domain"/>
    <property type="match status" value="1"/>
</dbReference>
<accession>A0A5N0UIU0</accession>
<dbReference type="GO" id="GO:0006508">
    <property type="term" value="P:proteolysis"/>
    <property type="evidence" value="ECO:0007669"/>
    <property type="project" value="UniProtKB-KW"/>
</dbReference>
<evidence type="ECO:0000256" key="7">
    <source>
        <dbReference type="ARBA" id="ARBA00023145"/>
    </source>
</evidence>
<dbReference type="InterPro" id="IPR050819">
    <property type="entry name" value="Tripeptidyl-peptidase_I"/>
</dbReference>
<keyword evidence="10" id="KW-1185">Reference proteome</keyword>
<dbReference type="Proteomes" id="UP000319769">
    <property type="component" value="Unassembled WGS sequence"/>
</dbReference>
<name>A0A5N0UIU0_9PSEU</name>
<evidence type="ECO:0000256" key="6">
    <source>
        <dbReference type="ARBA" id="ARBA00022837"/>
    </source>
</evidence>
<dbReference type="EMBL" id="VMNW02000161">
    <property type="protein sequence ID" value="KAA9148803.1"/>
    <property type="molecule type" value="Genomic_DNA"/>
</dbReference>
<dbReference type="OrthoDB" id="3480681at2"/>
<dbReference type="RefSeq" id="WP_144761294.1">
    <property type="nucleotide sequence ID" value="NZ_VMNW02000161.1"/>
</dbReference>
<dbReference type="InterPro" id="IPR015366">
    <property type="entry name" value="S53_propep"/>
</dbReference>
<evidence type="ECO:0000259" key="8">
    <source>
        <dbReference type="PROSITE" id="PS51695"/>
    </source>
</evidence>
<proteinExistence type="predicted"/>
<dbReference type="Pfam" id="PF09286">
    <property type="entry name" value="Pro-kuma_activ"/>
    <property type="match status" value="1"/>
</dbReference>
<evidence type="ECO:0000256" key="4">
    <source>
        <dbReference type="ARBA" id="ARBA00022801"/>
    </source>
</evidence>
<keyword evidence="3" id="KW-0479">Metal-binding</keyword>
<dbReference type="GO" id="GO:0004252">
    <property type="term" value="F:serine-type endopeptidase activity"/>
    <property type="evidence" value="ECO:0007669"/>
    <property type="project" value="InterPro"/>
</dbReference>
<evidence type="ECO:0000313" key="10">
    <source>
        <dbReference type="Proteomes" id="UP000319769"/>
    </source>
</evidence>
<dbReference type="GO" id="GO:0008240">
    <property type="term" value="F:tripeptidyl-peptidase activity"/>
    <property type="evidence" value="ECO:0007669"/>
    <property type="project" value="TreeGrafter"/>
</dbReference>
<reference evidence="9" key="1">
    <citation type="submission" date="2019-09" db="EMBL/GenBank/DDBJ databases">
        <authorList>
            <person name="Teo W.F.A."/>
            <person name="Duangmal K."/>
        </authorList>
    </citation>
    <scope>NUCLEOTIDE SEQUENCE [LARGE SCALE GENOMIC DNA]</scope>
    <source>
        <strain evidence="9">K81G1</strain>
    </source>
</reference>
<dbReference type="SMART" id="SM00944">
    <property type="entry name" value="Pro-kuma_activ"/>
    <property type="match status" value="1"/>
</dbReference>
<evidence type="ECO:0000313" key="9">
    <source>
        <dbReference type="EMBL" id="KAA9148803.1"/>
    </source>
</evidence>
<comment type="cofactor">
    <cofactor evidence="1">
        <name>Ca(2+)</name>
        <dbReference type="ChEBI" id="CHEBI:29108"/>
    </cofactor>
</comment>